<comment type="caution">
    <text evidence="2">The sequence shown here is derived from an EMBL/GenBank/DDBJ whole genome shotgun (WGS) entry which is preliminary data.</text>
</comment>
<reference evidence="2 3" key="1">
    <citation type="journal article" date="2018" name="Proc. R. Soc. B">
        <title>A non-coding region near Follistatin controls head colour polymorphism in the Gouldian finch.</title>
        <authorList>
            <person name="Toomey M.B."/>
            <person name="Marques C.I."/>
            <person name="Andrade P."/>
            <person name="Araujo P.M."/>
            <person name="Sabatino S."/>
            <person name="Gazda M.A."/>
            <person name="Afonso S."/>
            <person name="Lopes R.J."/>
            <person name="Corbo J.C."/>
            <person name="Carneiro M."/>
        </authorList>
    </citation>
    <scope>NUCLEOTIDE SEQUENCE [LARGE SCALE GENOMIC DNA]</scope>
    <source>
        <strain evidence="2">Red01</strain>
        <tissue evidence="2">Muscle</tissue>
    </source>
</reference>
<dbReference type="Pfam" id="PF08441">
    <property type="entry name" value="Integrin_A_Ig_1"/>
    <property type="match status" value="1"/>
</dbReference>
<keyword evidence="3" id="KW-1185">Reference proteome</keyword>
<organism evidence="2 3">
    <name type="scientific">Chloebia gouldiae</name>
    <name type="common">Gouldian finch</name>
    <name type="synonym">Erythrura gouldiae</name>
    <dbReference type="NCBI Taxonomy" id="44316"/>
    <lineage>
        <taxon>Eukaryota</taxon>
        <taxon>Metazoa</taxon>
        <taxon>Chordata</taxon>
        <taxon>Craniata</taxon>
        <taxon>Vertebrata</taxon>
        <taxon>Euteleostomi</taxon>
        <taxon>Archelosauria</taxon>
        <taxon>Archosauria</taxon>
        <taxon>Dinosauria</taxon>
        <taxon>Saurischia</taxon>
        <taxon>Theropoda</taxon>
        <taxon>Coelurosauria</taxon>
        <taxon>Aves</taxon>
        <taxon>Neognathae</taxon>
        <taxon>Neoaves</taxon>
        <taxon>Telluraves</taxon>
        <taxon>Australaves</taxon>
        <taxon>Passeriformes</taxon>
        <taxon>Passeroidea</taxon>
        <taxon>Passeridae</taxon>
        <taxon>Chloebia</taxon>
    </lineage>
</organism>
<proteinExistence type="predicted"/>
<dbReference type="InterPro" id="IPR013649">
    <property type="entry name" value="Integrin_alpha_Ig-like_1"/>
</dbReference>
<dbReference type="EMBL" id="QUSF01000003">
    <property type="protein sequence ID" value="RLW11172.1"/>
    <property type="molecule type" value="Genomic_DNA"/>
</dbReference>
<name>A0A3L8SXJ2_CHLGU</name>
<dbReference type="Gene3D" id="2.60.40.1460">
    <property type="entry name" value="Integrin domains. Chain A, domain 2"/>
    <property type="match status" value="1"/>
</dbReference>
<sequence>MSHPGIKVNGFFEDGFSRLLLFAWEQSALSVSSFYSSLNYNLTADVAKKEKSQQPRVYFVTSGETAGQITEKLQLSFMQEKCEHYLAYVKVSSFMSFLTLALLHSTLKKNIQPIEMMLLWFQMFDFLIGTKGLRKAIEKTDLYKLPAFFDRFDLKETSGKTEH</sequence>
<gene>
    <name evidence="2" type="ORF">DV515_00001841</name>
</gene>
<feature type="domain" description="Integrin alpha first immunoglubulin-like" evidence="1">
    <location>
        <begin position="36"/>
        <end position="91"/>
    </location>
</feature>
<dbReference type="Proteomes" id="UP000276834">
    <property type="component" value="Unassembled WGS sequence"/>
</dbReference>
<evidence type="ECO:0000259" key="1">
    <source>
        <dbReference type="Pfam" id="PF08441"/>
    </source>
</evidence>
<evidence type="ECO:0000313" key="2">
    <source>
        <dbReference type="EMBL" id="RLW11172.1"/>
    </source>
</evidence>
<evidence type="ECO:0000313" key="3">
    <source>
        <dbReference type="Proteomes" id="UP000276834"/>
    </source>
</evidence>
<dbReference type="AlphaFoldDB" id="A0A3L8SXJ2"/>
<protein>
    <recommendedName>
        <fullName evidence="1">Integrin alpha first immunoglubulin-like domain-containing protein</fullName>
    </recommendedName>
</protein>
<accession>A0A3L8SXJ2</accession>